<reference evidence="2 3" key="1">
    <citation type="submission" date="2021-06" db="EMBL/GenBank/DDBJ databases">
        <authorList>
            <person name="Kallberg Y."/>
            <person name="Tangrot J."/>
            <person name="Rosling A."/>
        </authorList>
    </citation>
    <scope>NUCLEOTIDE SEQUENCE [LARGE SCALE GENOMIC DNA]</scope>
    <source>
        <strain evidence="2 3">120-4 pot B 10/14</strain>
    </source>
</reference>
<gene>
    <name evidence="2" type="ORF">GMARGA_LOCUS37385</name>
</gene>
<evidence type="ECO:0000256" key="1">
    <source>
        <dbReference type="SAM" id="MobiDB-lite"/>
    </source>
</evidence>
<evidence type="ECO:0000313" key="2">
    <source>
        <dbReference type="EMBL" id="CAG8844959.1"/>
    </source>
</evidence>
<protein>
    <submittedName>
        <fullName evidence="2">1872_t:CDS:1</fullName>
    </submittedName>
</protein>
<comment type="caution">
    <text evidence="2">The sequence shown here is derived from an EMBL/GenBank/DDBJ whole genome shotgun (WGS) entry which is preliminary data.</text>
</comment>
<sequence length="53" mass="5839">TNDSIEVSDEDIYNLTEESDDDVGSSINTSDEVNKYSIVVSYRDADISSDDDS</sequence>
<dbReference type="Proteomes" id="UP000789901">
    <property type="component" value="Unassembled WGS sequence"/>
</dbReference>
<feature type="non-terminal residue" evidence="2">
    <location>
        <position position="53"/>
    </location>
</feature>
<evidence type="ECO:0000313" key="3">
    <source>
        <dbReference type="Proteomes" id="UP000789901"/>
    </source>
</evidence>
<organism evidence="2 3">
    <name type="scientific">Gigaspora margarita</name>
    <dbReference type="NCBI Taxonomy" id="4874"/>
    <lineage>
        <taxon>Eukaryota</taxon>
        <taxon>Fungi</taxon>
        <taxon>Fungi incertae sedis</taxon>
        <taxon>Mucoromycota</taxon>
        <taxon>Glomeromycotina</taxon>
        <taxon>Glomeromycetes</taxon>
        <taxon>Diversisporales</taxon>
        <taxon>Gigasporaceae</taxon>
        <taxon>Gigaspora</taxon>
    </lineage>
</organism>
<proteinExistence type="predicted"/>
<feature type="region of interest" description="Disordered" evidence="1">
    <location>
        <begin position="1"/>
        <end position="30"/>
    </location>
</feature>
<feature type="non-terminal residue" evidence="2">
    <location>
        <position position="1"/>
    </location>
</feature>
<accession>A0ABN7X378</accession>
<feature type="compositionally biased region" description="Acidic residues" evidence="1">
    <location>
        <begin position="1"/>
        <end position="23"/>
    </location>
</feature>
<name>A0ABN7X378_GIGMA</name>
<keyword evidence="3" id="KW-1185">Reference proteome</keyword>
<dbReference type="EMBL" id="CAJVQB010077704">
    <property type="protein sequence ID" value="CAG8844959.1"/>
    <property type="molecule type" value="Genomic_DNA"/>
</dbReference>